<keyword evidence="3" id="KW-1185">Reference proteome</keyword>
<evidence type="ECO:0000313" key="3">
    <source>
        <dbReference type="Proteomes" id="UP000595897"/>
    </source>
</evidence>
<evidence type="ECO:0000313" key="2">
    <source>
        <dbReference type="EMBL" id="BCN28872.1"/>
    </source>
</evidence>
<sequence>MRTFIWFEVKKRVRQAKTWGLIILLLIVSLLVIKNYNLQDKFVYVNYGKDFKSLSKNPYIDDELKNLRNKENYKVAKYSYGVIYKTGEEAEIALQKKDMKEFYRAVTFGHLLYAKSNAEHEGTLREISFRNMTKDIWKNVSNGVDYDSVSFKVMNINFSRNFYFDFLTCAKYFYSLYEHNLKDSNTYQMDSMAFCYHYLNKIVPILLAVLILIIMFDSINEEHSKGSLKLILTQPFSRKRYLLAKIIVGVMHTIFVVVIPMIGIVCVMGIGDFFKNYNYPVLYLRRSFTRFFSIHNNLEYDLKHFGVNKYYGFSLTSYSPKGSQDGISNRITILPLYQFLLLSSLILLFMIIFYVVLNTLISCIFKSKIISFAIAGLITIVGMILSNPLISSDSYNLSPFSMNNPVRILSGTYNVTALTAMIVLFASSLVLFIVNVLYFRKKNL</sequence>
<dbReference type="AlphaFoldDB" id="A0A7R7EHJ2"/>
<feature type="transmembrane region" description="Helical" evidence="1">
    <location>
        <begin position="241"/>
        <end position="270"/>
    </location>
</feature>
<evidence type="ECO:0000256" key="1">
    <source>
        <dbReference type="SAM" id="Phobius"/>
    </source>
</evidence>
<feature type="transmembrane region" description="Helical" evidence="1">
    <location>
        <begin position="369"/>
        <end position="391"/>
    </location>
</feature>
<feature type="transmembrane region" description="Helical" evidence="1">
    <location>
        <begin position="202"/>
        <end position="220"/>
    </location>
</feature>
<keyword evidence="1" id="KW-1133">Transmembrane helix</keyword>
<reference evidence="2 3" key="1">
    <citation type="submission" date="2020-11" db="EMBL/GenBank/DDBJ databases">
        <title>Draft genome sequencing of a Lachnospiraceae strain isolated from anoxic soil subjected to BSD treatment.</title>
        <authorList>
            <person name="Uek A."/>
            <person name="Tonouchi A."/>
        </authorList>
    </citation>
    <scope>NUCLEOTIDE SEQUENCE [LARGE SCALE GENOMIC DNA]</scope>
    <source>
        <strain evidence="2 3">TB5</strain>
    </source>
</reference>
<dbReference type="KEGG" id="ahb:bsdtb5_01670"/>
<proteinExistence type="predicted"/>
<dbReference type="RefSeq" id="WP_271714178.1">
    <property type="nucleotide sequence ID" value="NZ_AP024169.1"/>
</dbReference>
<protein>
    <recommendedName>
        <fullName evidence="4">ABC transporter permease</fullName>
    </recommendedName>
</protein>
<feature type="transmembrane region" description="Helical" evidence="1">
    <location>
        <begin position="411"/>
        <end position="439"/>
    </location>
</feature>
<evidence type="ECO:0008006" key="4">
    <source>
        <dbReference type="Google" id="ProtNLM"/>
    </source>
</evidence>
<dbReference type="Proteomes" id="UP000595897">
    <property type="component" value="Chromosome"/>
</dbReference>
<dbReference type="PANTHER" id="PTHR43471">
    <property type="entry name" value="ABC TRANSPORTER PERMEASE"/>
    <property type="match status" value="1"/>
</dbReference>
<name>A0A7R7EHJ2_9FIRM</name>
<keyword evidence="1" id="KW-0472">Membrane</keyword>
<feature type="transmembrane region" description="Helical" evidence="1">
    <location>
        <begin position="21"/>
        <end position="38"/>
    </location>
</feature>
<gene>
    <name evidence="2" type="ORF">bsdtb5_01670</name>
</gene>
<dbReference type="Pfam" id="PF12679">
    <property type="entry name" value="ABC2_membrane_2"/>
    <property type="match status" value="1"/>
</dbReference>
<dbReference type="GO" id="GO:0140359">
    <property type="term" value="F:ABC-type transporter activity"/>
    <property type="evidence" value="ECO:0007669"/>
    <property type="project" value="InterPro"/>
</dbReference>
<feature type="transmembrane region" description="Helical" evidence="1">
    <location>
        <begin position="336"/>
        <end position="357"/>
    </location>
</feature>
<keyword evidence="1" id="KW-0812">Transmembrane</keyword>
<dbReference type="GO" id="GO:0005886">
    <property type="term" value="C:plasma membrane"/>
    <property type="evidence" value="ECO:0007669"/>
    <property type="project" value="UniProtKB-SubCell"/>
</dbReference>
<organism evidence="2 3">
    <name type="scientific">Anaeromicropila herbilytica</name>
    <dbReference type="NCBI Taxonomy" id="2785025"/>
    <lineage>
        <taxon>Bacteria</taxon>
        <taxon>Bacillati</taxon>
        <taxon>Bacillota</taxon>
        <taxon>Clostridia</taxon>
        <taxon>Lachnospirales</taxon>
        <taxon>Lachnospiraceae</taxon>
        <taxon>Anaeromicropila</taxon>
    </lineage>
</organism>
<accession>A0A7R7EHJ2</accession>
<dbReference type="EMBL" id="AP024169">
    <property type="protein sequence ID" value="BCN28872.1"/>
    <property type="molecule type" value="Genomic_DNA"/>
</dbReference>